<dbReference type="InterPro" id="IPR020867">
    <property type="entry name" value="THF_DH/CycHdrlase_CS"/>
</dbReference>
<comment type="catalytic activity">
    <reaction evidence="12">
        <text>(6R)-5,10-methylene-5,6,7,8-tetrahydrofolate + NADP(+) = (6R)-5,10-methenyltetrahydrofolate + NADPH</text>
        <dbReference type="Rhea" id="RHEA:22812"/>
        <dbReference type="ChEBI" id="CHEBI:15636"/>
        <dbReference type="ChEBI" id="CHEBI:57455"/>
        <dbReference type="ChEBI" id="CHEBI:57783"/>
        <dbReference type="ChEBI" id="CHEBI:58349"/>
        <dbReference type="EC" id="1.5.1.5"/>
    </reaction>
</comment>
<evidence type="ECO:0000256" key="1">
    <source>
        <dbReference type="ARBA" id="ARBA00004777"/>
    </source>
</evidence>
<comment type="function">
    <text evidence="12">Catalyzes the oxidation of 5,10-methylenetetrahydrofolate to 5,10-methenyltetrahydrofolate and then the hydrolysis of 5,10-methenyltetrahydrofolate to 10-formyltetrahydrofolate.</text>
</comment>
<name>A0A2M7QCM0_9BACT</name>
<keyword evidence="4 12" id="KW-0028">Amino-acid biosynthesis</keyword>
<sequence length="284" mass="30412">MAIILDGVVVSHMITSSIKNQVAKMERKPGLAVVLVGDDPASHIYVNAKEEACHEVGIYSRKIILPATTSEMSLLDDIKRLNADAAIDGILVQLPLPDHIDEATVLAAVDPRKDVDCLHPDNIAKYRTQTEKIDLESSLLPCTPKGIIKLIESTGYEIEGKKAVVVGRSFLIGKPTAFLLENRGAVVTVCHSQTANLKEEVLTGDIAIAAVGKKDLITADMIKLGAFVVDVGTNRIGDQVYGDVDFEKVSEVAGYITPVPGGVGPMTIAMLLENTLLLAEQSHP</sequence>
<proteinExistence type="inferred from homology"/>
<organism evidence="15 16">
    <name type="scientific">Candidatus Roizmanbacteria bacterium CG_4_10_14_0_8_um_filter_39_9</name>
    <dbReference type="NCBI Taxonomy" id="1974829"/>
    <lineage>
        <taxon>Bacteria</taxon>
        <taxon>Candidatus Roizmaniibacteriota</taxon>
    </lineage>
</organism>
<keyword evidence="3 12" id="KW-0554">One-carbon metabolism</keyword>
<keyword evidence="6 12" id="KW-0378">Hydrolase</keyword>
<dbReference type="Proteomes" id="UP000230108">
    <property type="component" value="Unassembled WGS sequence"/>
</dbReference>
<evidence type="ECO:0000256" key="9">
    <source>
        <dbReference type="ARBA" id="ARBA00023102"/>
    </source>
</evidence>
<dbReference type="Pfam" id="PF00763">
    <property type="entry name" value="THF_DHG_CYH"/>
    <property type="match status" value="1"/>
</dbReference>
<keyword evidence="7 12" id="KW-0521">NADP</keyword>
<evidence type="ECO:0000256" key="2">
    <source>
        <dbReference type="ARBA" id="ARBA00011738"/>
    </source>
</evidence>
<evidence type="ECO:0000313" key="16">
    <source>
        <dbReference type="Proteomes" id="UP000230108"/>
    </source>
</evidence>
<dbReference type="FunFam" id="3.40.50.10860:FF:000005">
    <property type="entry name" value="C-1-tetrahydrofolate synthase, cytoplasmic, putative"/>
    <property type="match status" value="1"/>
</dbReference>
<dbReference type="GO" id="GO:0004488">
    <property type="term" value="F:methylenetetrahydrofolate dehydrogenase (NADP+) activity"/>
    <property type="evidence" value="ECO:0007669"/>
    <property type="project" value="UniProtKB-UniRule"/>
</dbReference>
<dbReference type="Gene3D" id="3.40.50.10860">
    <property type="entry name" value="Leucine Dehydrogenase, chain A, domain 1"/>
    <property type="match status" value="1"/>
</dbReference>
<evidence type="ECO:0000256" key="12">
    <source>
        <dbReference type="HAMAP-Rule" id="MF_01576"/>
    </source>
</evidence>
<dbReference type="GO" id="GO:0009086">
    <property type="term" value="P:methionine biosynthetic process"/>
    <property type="evidence" value="ECO:0007669"/>
    <property type="project" value="UniProtKB-KW"/>
</dbReference>
<keyword evidence="5 12" id="KW-0658">Purine biosynthesis</keyword>
<dbReference type="PANTHER" id="PTHR48099:SF5">
    <property type="entry name" value="C-1-TETRAHYDROFOLATE SYNTHASE, CYTOPLASMIC"/>
    <property type="match status" value="1"/>
</dbReference>
<comment type="similarity">
    <text evidence="12">Belongs to the tetrahydrofolate dehydrogenase/cyclohydrolase family.</text>
</comment>
<dbReference type="HAMAP" id="MF_01576">
    <property type="entry name" value="THF_DHG_CYH"/>
    <property type="match status" value="1"/>
</dbReference>
<comment type="subunit">
    <text evidence="2 12">Homodimer.</text>
</comment>
<dbReference type="GO" id="GO:0000105">
    <property type="term" value="P:L-histidine biosynthetic process"/>
    <property type="evidence" value="ECO:0007669"/>
    <property type="project" value="UniProtKB-KW"/>
</dbReference>
<dbReference type="InterPro" id="IPR000672">
    <property type="entry name" value="THF_DH/CycHdrlase"/>
</dbReference>
<feature type="domain" description="Tetrahydrofolate dehydrogenase/cyclohydrolase catalytic" evidence="13">
    <location>
        <begin position="5"/>
        <end position="116"/>
    </location>
</feature>
<feature type="binding site" evidence="12">
    <location>
        <begin position="167"/>
        <end position="169"/>
    </location>
    <ligand>
        <name>NADP(+)</name>
        <dbReference type="ChEBI" id="CHEBI:58349"/>
    </ligand>
</feature>
<dbReference type="EMBL" id="PFLF01000106">
    <property type="protein sequence ID" value="PIY68618.1"/>
    <property type="molecule type" value="Genomic_DNA"/>
</dbReference>
<keyword evidence="9 12" id="KW-0368">Histidine biosynthesis</keyword>
<evidence type="ECO:0000256" key="3">
    <source>
        <dbReference type="ARBA" id="ARBA00022563"/>
    </source>
</evidence>
<keyword evidence="10 12" id="KW-0486">Methionine biosynthesis</keyword>
<dbReference type="GO" id="GO:0005829">
    <property type="term" value="C:cytosol"/>
    <property type="evidence" value="ECO:0007669"/>
    <property type="project" value="TreeGrafter"/>
</dbReference>
<evidence type="ECO:0000256" key="10">
    <source>
        <dbReference type="ARBA" id="ARBA00023167"/>
    </source>
</evidence>
<dbReference type="PROSITE" id="PS00767">
    <property type="entry name" value="THF_DHG_CYH_2"/>
    <property type="match status" value="1"/>
</dbReference>
<dbReference type="InterPro" id="IPR020631">
    <property type="entry name" value="THF_DH/CycHdrlase_NAD-bd_dom"/>
</dbReference>
<dbReference type="InterPro" id="IPR046346">
    <property type="entry name" value="Aminoacid_DH-like_N_sf"/>
</dbReference>
<feature type="domain" description="Tetrahydrofolate dehydrogenase/cyclohydrolase NAD(P)-binding" evidence="14">
    <location>
        <begin position="141"/>
        <end position="281"/>
    </location>
</feature>
<keyword evidence="8 12" id="KW-0560">Oxidoreductase</keyword>
<dbReference type="PRINTS" id="PR00085">
    <property type="entry name" value="THFDHDRGNASE"/>
</dbReference>
<evidence type="ECO:0000256" key="5">
    <source>
        <dbReference type="ARBA" id="ARBA00022755"/>
    </source>
</evidence>
<comment type="caution">
    <text evidence="12">Lacks conserved residue(s) required for the propagation of feature annotation.</text>
</comment>
<dbReference type="Pfam" id="PF02882">
    <property type="entry name" value="THF_DHG_CYH_C"/>
    <property type="match status" value="1"/>
</dbReference>
<dbReference type="EC" id="3.5.4.9" evidence="12"/>
<dbReference type="PANTHER" id="PTHR48099">
    <property type="entry name" value="C-1-TETRAHYDROFOLATE SYNTHASE, CYTOPLASMIC-RELATED"/>
    <property type="match status" value="1"/>
</dbReference>
<dbReference type="CDD" id="cd01080">
    <property type="entry name" value="NAD_bind_m-THF_DH_Cyclohyd"/>
    <property type="match status" value="1"/>
</dbReference>
<dbReference type="SUPFAM" id="SSF51735">
    <property type="entry name" value="NAD(P)-binding Rossmann-fold domains"/>
    <property type="match status" value="1"/>
</dbReference>
<evidence type="ECO:0000256" key="7">
    <source>
        <dbReference type="ARBA" id="ARBA00022857"/>
    </source>
</evidence>
<dbReference type="SUPFAM" id="SSF53223">
    <property type="entry name" value="Aminoacid dehydrogenase-like, N-terminal domain"/>
    <property type="match status" value="1"/>
</dbReference>
<dbReference type="AlphaFoldDB" id="A0A2M7QCM0"/>
<gene>
    <name evidence="12" type="primary">folD</name>
    <name evidence="15" type="ORF">COY90_05025</name>
</gene>
<dbReference type="Gene3D" id="3.40.50.720">
    <property type="entry name" value="NAD(P)-binding Rossmann-like Domain"/>
    <property type="match status" value="1"/>
</dbReference>
<dbReference type="FunFam" id="3.40.50.720:FF:000094">
    <property type="entry name" value="Bifunctional protein FolD"/>
    <property type="match status" value="1"/>
</dbReference>
<comment type="caution">
    <text evidence="15">The sequence shown here is derived from an EMBL/GenBank/DDBJ whole genome shotgun (WGS) entry which is preliminary data.</text>
</comment>
<accession>A0A2M7QCM0</accession>
<evidence type="ECO:0000259" key="14">
    <source>
        <dbReference type="Pfam" id="PF02882"/>
    </source>
</evidence>
<dbReference type="GO" id="GO:0006164">
    <property type="term" value="P:purine nucleotide biosynthetic process"/>
    <property type="evidence" value="ECO:0007669"/>
    <property type="project" value="UniProtKB-KW"/>
</dbReference>
<dbReference type="InterPro" id="IPR020630">
    <property type="entry name" value="THF_DH/CycHdrlase_cat_dom"/>
</dbReference>
<dbReference type="InterPro" id="IPR036291">
    <property type="entry name" value="NAD(P)-bd_dom_sf"/>
</dbReference>
<dbReference type="GO" id="GO:0035999">
    <property type="term" value="P:tetrahydrofolate interconversion"/>
    <property type="evidence" value="ECO:0007669"/>
    <property type="project" value="UniProtKB-UniRule"/>
</dbReference>
<keyword evidence="11 12" id="KW-0511">Multifunctional enzyme</keyword>
<evidence type="ECO:0000256" key="11">
    <source>
        <dbReference type="ARBA" id="ARBA00023268"/>
    </source>
</evidence>
<comment type="catalytic activity">
    <reaction evidence="12">
        <text>(6R)-5,10-methenyltetrahydrofolate + H2O = (6R)-10-formyltetrahydrofolate + H(+)</text>
        <dbReference type="Rhea" id="RHEA:23700"/>
        <dbReference type="ChEBI" id="CHEBI:15377"/>
        <dbReference type="ChEBI" id="CHEBI:15378"/>
        <dbReference type="ChEBI" id="CHEBI:57455"/>
        <dbReference type="ChEBI" id="CHEBI:195366"/>
        <dbReference type="EC" id="3.5.4.9"/>
    </reaction>
</comment>
<evidence type="ECO:0000256" key="4">
    <source>
        <dbReference type="ARBA" id="ARBA00022605"/>
    </source>
</evidence>
<dbReference type="UniPathway" id="UPA00193"/>
<dbReference type="GO" id="GO:0004477">
    <property type="term" value="F:methenyltetrahydrofolate cyclohydrolase activity"/>
    <property type="evidence" value="ECO:0007669"/>
    <property type="project" value="UniProtKB-UniRule"/>
</dbReference>
<reference evidence="16" key="1">
    <citation type="submission" date="2017-09" db="EMBL/GenBank/DDBJ databases">
        <title>Depth-based differentiation of microbial function through sediment-hosted aquifers and enrichment of novel symbionts in the deep terrestrial subsurface.</title>
        <authorList>
            <person name="Probst A.J."/>
            <person name="Ladd B."/>
            <person name="Jarett J.K."/>
            <person name="Geller-Mcgrath D.E."/>
            <person name="Sieber C.M.K."/>
            <person name="Emerson J.B."/>
            <person name="Anantharaman K."/>
            <person name="Thomas B.C."/>
            <person name="Malmstrom R."/>
            <person name="Stieglmeier M."/>
            <person name="Klingl A."/>
            <person name="Woyke T."/>
            <person name="Ryan C.M."/>
            <person name="Banfield J.F."/>
        </authorList>
    </citation>
    <scope>NUCLEOTIDE SEQUENCE [LARGE SCALE GENOMIC DNA]</scope>
</reference>
<comment type="pathway">
    <text evidence="1 12">One-carbon metabolism; tetrahydrofolate interconversion.</text>
</comment>
<evidence type="ECO:0000256" key="8">
    <source>
        <dbReference type="ARBA" id="ARBA00023002"/>
    </source>
</evidence>
<dbReference type="PROSITE" id="PS00766">
    <property type="entry name" value="THF_DHG_CYH_1"/>
    <property type="match status" value="1"/>
</dbReference>
<evidence type="ECO:0000313" key="15">
    <source>
        <dbReference type="EMBL" id="PIY68618.1"/>
    </source>
</evidence>
<dbReference type="EC" id="1.5.1.5" evidence="12"/>
<feature type="binding site" evidence="12">
    <location>
        <position position="233"/>
    </location>
    <ligand>
        <name>NADP(+)</name>
        <dbReference type="ChEBI" id="CHEBI:58349"/>
    </ligand>
</feature>
<protein>
    <recommendedName>
        <fullName evidence="12">Bifunctional protein FolD</fullName>
    </recommendedName>
    <domain>
        <recommendedName>
            <fullName evidence="12">Methylenetetrahydrofolate dehydrogenase</fullName>
            <ecNumber evidence="12">1.5.1.5</ecNumber>
        </recommendedName>
    </domain>
    <domain>
        <recommendedName>
            <fullName evidence="12">Methenyltetrahydrofolate cyclohydrolase</fullName>
            <ecNumber evidence="12">3.5.4.9</ecNumber>
        </recommendedName>
    </domain>
</protein>
<evidence type="ECO:0000256" key="6">
    <source>
        <dbReference type="ARBA" id="ARBA00022801"/>
    </source>
</evidence>
<evidence type="ECO:0000259" key="13">
    <source>
        <dbReference type="Pfam" id="PF00763"/>
    </source>
</evidence>